<evidence type="ECO:0000313" key="4">
    <source>
        <dbReference type="Proteomes" id="UP000562929"/>
    </source>
</evidence>
<feature type="signal peptide" evidence="2">
    <location>
        <begin position="1"/>
        <end position="19"/>
    </location>
</feature>
<name>A0A8H4Q5K7_9HYPO</name>
<organism evidence="3 4">
    <name type="scientific">Ophiocordyceps camponoti-floridani</name>
    <dbReference type="NCBI Taxonomy" id="2030778"/>
    <lineage>
        <taxon>Eukaryota</taxon>
        <taxon>Fungi</taxon>
        <taxon>Dikarya</taxon>
        <taxon>Ascomycota</taxon>
        <taxon>Pezizomycotina</taxon>
        <taxon>Sordariomycetes</taxon>
        <taxon>Hypocreomycetidae</taxon>
        <taxon>Hypocreales</taxon>
        <taxon>Ophiocordycipitaceae</taxon>
        <taxon>Ophiocordyceps</taxon>
    </lineage>
</organism>
<feature type="chain" id="PRO_5034695424" description="RRM domain-containing protein" evidence="2">
    <location>
        <begin position="20"/>
        <end position="247"/>
    </location>
</feature>
<feature type="region of interest" description="Disordered" evidence="1">
    <location>
        <begin position="216"/>
        <end position="247"/>
    </location>
</feature>
<gene>
    <name evidence="3" type="ORF">GQ602_005364</name>
</gene>
<accession>A0A8H4Q5K7</accession>
<evidence type="ECO:0000256" key="1">
    <source>
        <dbReference type="SAM" id="MobiDB-lite"/>
    </source>
</evidence>
<dbReference type="EMBL" id="JAACLJ010000005">
    <property type="protein sequence ID" value="KAF4586059.1"/>
    <property type="molecule type" value="Genomic_DNA"/>
</dbReference>
<dbReference type="OrthoDB" id="10354895at2759"/>
<evidence type="ECO:0000313" key="3">
    <source>
        <dbReference type="EMBL" id="KAF4586059.1"/>
    </source>
</evidence>
<comment type="caution">
    <text evidence="3">The sequence shown here is derived from an EMBL/GenBank/DDBJ whole genome shotgun (WGS) entry which is preliminary data.</text>
</comment>
<evidence type="ECO:0008006" key="5">
    <source>
        <dbReference type="Google" id="ProtNLM"/>
    </source>
</evidence>
<reference evidence="3 4" key="1">
    <citation type="journal article" date="2020" name="G3 (Bethesda)">
        <title>Genetic Underpinnings of Host Manipulation by Ophiocordyceps as Revealed by Comparative Transcriptomics.</title>
        <authorList>
            <person name="Will I."/>
            <person name="Das B."/>
            <person name="Trinh T."/>
            <person name="Brachmann A."/>
            <person name="Ohm R.A."/>
            <person name="de Bekker C."/>
        </authorList>
    </citation>
    <scope>NUCLEOTIDE SEQUENCE [LARGE SCALE GENOMIC DNA]</scope>
    <source>
        <strain evidence="3 4">EC05</strain>
    </source>
</reference>
<keyword evidence="2" id="KW-0732">Signal</keyword>
<keyword evidence="4" id="KW-1185">Reference proteome</keyword>
<dbReference type="Proteomes" id="UP000562929">
    <property type="component" value="Unassembled WGS sequence"/>
</dbReference>
<proteinExistence type="predicted"/>
<protein>
    <recommendedName>
        <fullName evidence="5">RRM domain-containing protein</fullName>
    </recommendedName>
</protein>
<sequence length="247" mass="27401">MRHFKIVAALAAVFAAAEASVSSVFKLDRDANVDNFIKHVLSQGHARLRQSKDTGLYTAVSFDFDTKKDAEAAKSFGAAYPSYPLSSKVLPPPNKASRHEKRKAAKWPTGRLLRSQIEDIWRRDLEARGNPMAPSSLSGDMEDDMGKASDHVNWHHHTKRHDSRNGFIDLSRVNNEGADRGTRQLVGGQRPALNPDQDDRMTIFRRDTHKILPVFGDEEAKSSIARRASPGRPPSVHSDEPDMVAAA</sequence>
<dbReference type="AlphaFoldDB" id="A0A8H4Q5K7"/>
<evidence type="ECO:0000256" key="2">
    <source>
        <dbReference type="SAM" id="SignalP"/>
    </source>
</evidence>